<dbReference type="RefSeq" id="WP_119856070.1">
    <property type="nucleotide sequence ID" value="NZ_QYYD01000007.1"/>
</dbReference>
<protein>
    <submittedName>
        <fullName evidence="2">DUF2384 domain-containing protein</fullName>
    </submittedName>
</protein>
<dbReference type="Pfam" id="PF09722">
    <property type="entry name" value="Xre_MbcA_ParS_C"/>
    <property type="match status" value="1"/>
</dbReference>
<dbReference type="CDD" id="cd00093">
    <property type="entry name" value="HTH_XRE"/>
    <property type="match status" value="1"/>
</dbReference>
<feature type="domain" description="HTH cro/C1-type" evidence="1">
    <location>
        <begin position="27"/>
        <end position="79"/>
    </location>
</feature>
<dbReference type="Proteomes" id="UP000285523">
    <property type="component" value="Unassembled WGS sequence"/>
</dbReference>
<dbReference type="InterPro" id="IPR010982">
    <property type="entry name" value="Lambda_DNA-bd_dom_sf"/>
</dbReference>
<dbReference type="Pfam" id="PF20432">
    <property type="entry name" value="Xre-like-HTH"/>
    <property type="match status" value="1"/>
</dbReference>
<name>A0A418VHY6_RHOPL</name>
<dbReference type="InterPro" id="IPR001387">
    <property type="entry name" value="Cro/C1-type_HTH"/>
</dbReference>
<comment type="caution">
    <text evidence="2">The sequence shown here is derived from an EMBL/GenBank/DDBJ whole genome shotgun (WGS) entry which is preliminary data.</text>
</comment>
<dbReference type="OrthoDB" id="8481084at2"/>
<proteinExistence type="predicted"/>
<dbReference type="EMBL" id="QYYD01000007">
    <property type="protein sequence ID" value="RJF75739.1"/>
    <property type="molecule type" value="Genomic_DNA"/>
</dbReference>
<evidence type="ECO:0000313" key="2">
    <source>
        <dbReference type="EMBL" id="RJF75739.1"/>
    </source>
</evidence>
<dbReference type="AlphaFoldDB" id="A0A418VHY6"/>
<organism evidence="2 3">
    <name type="scientific">Rhodopseudomonas palustris</name>
    <dbReference type="NCBI Taxonomy" id="1076"/>
    <lineage>
        <taxon>Bacteria</taxon>
        <taxon>Pseudomonadati</taxon>
        <taxon>Pseudomonadota</taxon>
        <taxon>Alphaproteobacteria</taxon>
        <taxon>Hyphomicrobiales</taxon>
        <taxon>Nitrobacteraceae</taxon>
        <taxon>Rhodopseudomonas</taxon>
    </lineage>
</organism>
<reference evidence="2 3" key="1">
    <citation type="submission" date="2018-09" db="EMBL/GenBank/DDBJ databases">
        <title>Draft genome sequence of Rhodopseudomonas palustris 2.1.18.</title>
        <authorList>
            <person name="Robertson S.L."/>
            <person name="Meyer T.E."/>
            <person name="Kyndt J.A."/>
        </authorList>
    </citation>
    <scope>NUCLEOTIDE SEQUENCE [LARGE SCALE GENOMIC DNA]</scope>
    <source>
        <strain evidence="2 3">2.1.18</strain>
    </source>
</reference>
<evidence type="ECO:0000259" key="1">
    <source>
        <dbReference type="PROSITE" id="PS50943"/>
    </source>
</evidence>
<gene>
    <name evidence="2" type="ORF">D4Q52_08215</name>
</gene>
<sequence length="126" mass="13640">MVAVLDRSPAALDKGRVLTKATLKAAERLGLSQKVLSNVIGLSESVISRMKNGDYVLGEGKAFELAALLVRLYRSLDAIVAGDETAARAWMKGNNLALRGAPIELIQRIPGLFHVVQYLDTRRAPV</sequence>
<dbReference type="SUPFAM" id="SSF47413">
    <property type="entry name" value="lambda repressor-like DNA-binding domains"/>
    <property type="match status" value="1"/>
</dbReference>
<accession>A0A418VHY6</accession>
<dbReference type="InterPro" id="IPR046847">
    <property type="entry name" value="Xre-like_HTH"/>
</dbReference>
<dbReference type="InterPro" id="IPR024467">
    <property type="entry name" value="Xre/MbcA/ParS-like_toxin-bd"/>
</dbReference>
<dbReference type="GO" id="GO:0003677">
    <property type="term" value="F:DNA binding"/>
    <property type="evidence" value="ECO:0007669"/>
    <property type="project" value="InterPro"/>
</dbReference>
<dbReference type="PROSITE" id="PS50943">
    <property type="entry name" value="HTH_CROC1"/>
    <property type="match status" value="1"/>
</dbReference>
<evidence type="ECO:0000313" key="3">
    <source>
        <dbReference type="Proteomes" id="UP000285523"/>
    </source>
</evidence>